<keyword evidence="4" id="KW-0418">Kinase</keyword>
<dbReference type="Pfam" id="PF01513">
    <property type="entry name" value="NAD_kinase"/>
    <property type="match status" value="1"/>
</dbReference>
<accession>A0A1E4SUW2</accession>
<evidence type="ECO:0000256" key="7">
    <source>
        <dbReference type="ARBA" id="ARBA00023027"/>
    </source>
</evidence>
<dbReference type="GO" id="GO:0019674">
    <property type="term" value="P:NAD+ metabolic process"/>
    <property type="evidence" value="ECO:0007669"/>
    <property type="project" value="InterPro"/>
</dbReference>
<keyword evidence="2" id="KW-0808">Transferase</keyword>
<evidence type="ECO:0000256" key="2">
    <source>
        <dbReference type="ARBA" id="ARBA00022679"/>
    </source>
</evidence>
<dbReference type="AlphaFoldDB" id="A0A1E4SUW2"/>
<dbReference type="InterPro" id="IPR017438">
    <property type="entry name" value="ATP-NAD_kinase_N"/>
</dbReference>
<gene>
    <name evidence="8" type="ORF">CANARDRAFT_30068</name>
</gene>
<dbReference type="Gene3D" id="2.60.200.30">
    <property type="entry name" value="Probable inorganic polyphosphate/atp-NAD kinase, domain 2"/>
    <property type="match status" value="1"/>
</dbReference>
<protein>
    <submittedName>
        <fullName evidence="8">Uncharacterized protein</fullName>
    </submittedName>
</protein>
<dbReference type="SUPFAM" id="SSF111331">
    <property type="entry name" value="NAD kinase/diacylglycerol kinase-like"/>
    <property type="match status" value="1"/>
</dbReference>
<name>A0A1E4SUW2_9ASCO</name>
<keyword evidence="5" id="KW-0067">ATP-binding</keyword>
<proteinExistence type="inferred from homology"/>
<dbReference type="PANTHER" id="PTHR20275:SF26">
    <property type="entry name" value="NADH KINASE POS5, MITOCHONDRIAL"/>
    <property type="match status" value="1"/>
</dbReference>
<keyword evidence="6" id="KW-0521">NADP</keyword>
<dbReference type="OrthoDB" id="24581at2759"/>
<dbReference type="Gene3D" id="3.40.50.10330">
    <property type="entry name" value="Probable inorganic polyphosphate/atp-NAD kinase, domain 1"/>
    <property type="match status" value="1"/>
</dbReference>
<comment type="similarity">
    <text evidence="1">Belongs to the NAD kinase family.</text>
</comment>
<dbReference type="Proteomes" id="UP000094801">
    <property type="component" value="Unassembled WGS sequence"/>
</dbReference>
<dbReference type="GO" id="GO:0006741">
    <property type="term" value="P:NADP+ biosynthetic process"/>
    <property type="evidence" value="ECO:0007669"/>
    <property type="project" value="InterPro"/>
</dbReference>
<dbReference type="GO" id="GO:0005524">
    <property type="term" value="F:ATP binding"/>
    <property type="evidence" value="ECO:0007669"/>
    <property type="project" value="UniProtKB-KW"/>
</dbReference>
<sequence length="458" mass="50387">MIITYLLSYAKTPVLLRSHQCLKGNHINTIQCLRRSISTSIPVNNVSLLSVNQLNQRHIPEYVNNPHSFFKSLLWRKPPSNILVVKKPWQKHVRKAMVKFIKHLNNDYPSCNVLVTQECADEIMNDFDSSRDALDLESDLEKIKYVIYTGTNEEIVSKTDLIVSLGGDGTILRAVSMFSNTSVPPVLSFSLGTLGFLLPFDFADHKRAFKEVFESRATMLNRERLECHIVKKSTNIPSNGGVNEESIYKTIASENTKIHAMNDIVLHRGSLPSLISLDIHINGNFLTSTTADGLIFATPTGSTAYSLSAGGSIVHPIVPCVMLTPVCPRSLSFRPLILPSTSHIVVKVRGKPGLSNSAHICTAKLSVDGIPQLKLMPGDEIHVVSESGAILDPSWDVPETIKTTATTTINNNITNTGIWCVARTKGDWVTGINNLLGFNSGFRSINADGVKSKVETEE</sequence>
<evidence type="ECO:0000256" key="4">
    <source>
        <dbReference type="ARBA" id="ARBA00022777"/>
    </source>
</evidence>
<evidence type="ECO:0000256" key="1">
    <source>
        <dbReference type="ARBA" id="ARBA00010995"/>
    </source>
</evidence>
<dbReference type="InterPro" id="IPR017437">
    <property type="entry name" value="ATP-NAD_kinase_PpnK-typ_C"/>
</dbReference>
<dbReference type="InterPro" id="IPR016064">
    <property type="entry name" value="NAD/diacylglycerol_kinase_sf"/>
</dbReference>
<dbReference type="GO" id="GO:0003951">
    <property type="term" value="F:NAD+ kinase activity"/>
    <property type="evidence" value="ECO:0007669"/>
    <property type="project" value="InterPro"/>
</dbReference>
<evidence type="ECO:0000256" key="6">
    <source>
        <dbReference type="ARBA" id="ARBA00022857"/>
    </source>
</evidence>
<evidence type="ECO:0000313" key="9">
    <source>
        <dbReference type="Proteomes" id="UP000094801"/>
    </source>
</evidence>
<dbReference type="STRING" id="983967.A0A1E4SUW2"/>
<dbReference type="FunFam" id="2.60.200.30:FF:000009">
    <property type="entry name" value="Poly(P)/ATP NAD kinase"/>
    <property type="match status" value="1"/>
</dbReference>
<evidence type="ECO:0000313" key="8">
    <source>
        <dbReference type="EMBL" id="ODV83291.1"/>
    </source>
</evidence>
<evidence type="ECO:0000256" key="3">
    <source>
        <dbReference type="ARBA" id="ARBA00022741"/>
    </source>
</evidence>
<evidence type="ECO:0000256" key="5">
    <source>
        <dbReference type="ARBA" id="ARBA00022840"/>
    </source>
</evidence>
<dbReference type="InterPro" id="IPR002504">
    <property type="entry name" value="NADK"/>
</dbReference>
<dbReference type="PANTHER" id="PTHR20275">
    <property type="entry name" value="NAD KINASE"/>
    <property type="match status" value="1"/>
</dbReference>
<keyword evidence="9" id="KW-1185">Reference proteome</keyword>
<organism evidence="8 9">
    <name type="scientific">[Candida] arabinofermentans NRRL YB-2248</name>
    <dbReference type="NCBI Taxonomy" id="983967"/>
    <lineage>
        <taxon>Eukaryota</taxon>
        <taxon>Fungi</taxon>
        <taxon>Dikarya</taxon>
        <taxon>Ascomycota</taxon>
        <taxon>Saccharomycotina</taxon>
        <taxon>Pichiomycetes</taxon>
        <taxon>Pichiales</taxon>
        <taxon>Pichiaceae</taxon>
        <taxon>Ogataea</taxon>
        <taxon>Ogataea/Candida clade</taxon>
    </lineage>
</organism>
<dbReference type="HAMAP" id="MF_00361">
    <property type="entry name" value="NAD_kinase"/>
    <property type="match status" value="1"/>
</dbReference>
<dbReference type="Pfam" id="PF20143">
    <property type="entry name" value="NAD_kinase_C"/>
    <property type="match status" value="1"/>
</dbReference>
<keyword evidence="3" id="KW-0547">Nucleotide-binding</keyword>
<reference evidence="9" key="1">
    <citation type="submission" date="2016-04" db="EMBL/GenBank/DDBJ databases">
        <title>Comparative genomics of biotechnologically important yeasts.</title>
        <authorList>
            <consortium name="DOE Joint Genome Institute"/>
            <person name="Riley R."/>
            <person name="Haridas S."/>
            <person name="Wolfe K.H."/>
            <person name="Lopes M.R."/>
            <person name="Hittinger C.T."/>
            <person name="Goker M."/>
            <person name="Salamov A."/>
            <person name="Wisecaver J."/>
            <person name="Long T.M."/>
            <person name="Aerts A.L."/>
            <person name="Barry K."/>
            <person name="Choi C."/>
            <person name="Clum A."/>
            <person name="Coughlan A.Y."/>
            <person name="Deshpande S."/>
            <person name="Douglass A.P."/>
            <person name="Hanson S.J."/>
            <person name="Klenk H.-P."/>
            <person name="Labutti K."/>
            <person name="Lapidus A."/>
            <person name="Lindquist E."/>
            <person name="Lipzen A."/>
            <person name="Meier-Kolthoff J.P."/>
            <person name="Ohm R.A."/>
            <person name="Otillar R.P."/>
            <person name="Pangilinan J."/>
            <person name="Peng Y."/>
            <person name="Rokas A."/>
            <person name="Rosa C.A."/>
            <person name="Scheuner C."/>
            <person name="Sibirny A.A."/>
            <person name="Slot J.C."/>
            <person name="Stielow J.B."/>
            <person name="Sun H."/>
            <person name="Kurtzman C.P."/>
            <person name="Blackwell M."/>
            <person name="Grigoriev I.V."/>
            <person name="Jeffries T.W."/>
        </authorList>
    </citation>
    <scope>NUCLEOTIDE SEQUENCE [LARGE SCALE GENOMIC DNA]</scope>
    <source>
        <strain evidence="9">NRRL YB-2248</strain>
    </source>
</reference>
<dbReference type="EMBL" id="KV453865">
    <property type="protein sequence ID" value="ODV83291.1"/>
    <property type="molecule type" value="Genomic_DNA"/>
</dbReference>
<keyword evidence="7" id="KW-0520">NAD</keyword>